<dbReference type="InterPro" id="IPR052958">
    <property type="entry name" value="IFN-induced_PKR_regulator"/>
</dbReference>
<evidence type="ECO:0000259" key="1">
    <source>
        <dbReference type="Pfam" id="PF14291"/>
    </source>
</evidence>
<sequence>MAKKVKSHVTNFDVVMYRDMVKGMSSSEICNLIQNVFRPDKKIHFLRLVAEASDEAADSSHKEQMSLVLHFVDMNIQEEFIAFLQCRWGLTGEQLAKLILEALNNLTLSIDDCRGQGYDGTGAVAGHINGLSANILHINEKALETHCYSNRLNLAICDSLTVFEVNTMMKHVKEVAHFINISQARNMPFEENVHNYPERETQKKRLVDVCRTSWVEQIAGFDTFIELFVPLYDTLKEMKDNVEGSYRPNLVTDVSHCYDLVAKSEFIAALIISHNILDRLLPVT</sequence>
<dbReference type="PANTHER" id="PTHR46289:SF14">
    <property type="entry name" value="DUF4371 DOMAIN-CONTAINING PROTEIN"/>
    <property type="match status" value="1"/>
</dbReference>
<gene>
    <name evidence="2" type="ORF">PACLA_8A017270</name>
</gene>
<evidence type="ECO:0000313" key="3">
    <source>
        <dbReference type="Proteomes" id="UP001152795"/>
    </source>
</evidence>
<comment type="caution">
    <text evidence="2">The sequence shown here is derived from an EMBL/GenBank/DDBJ whole genome shotgun (WGS) entry which is preliminary data.</text>
</comment>
<dbReference type="AlphaFoldDB" id="A0A6S7FJR1"/>
<dbReference type="Pfam" id="PF14291">
    <property type="entry name" value="DUF4371"/>
    <property type="match status" value="1"/>
</dbReference>
<dbReference type="Proteomes" id="UP001152795">
    <property type="component" value="Unassembled WGS sequence"/>
</dbReference>
<organism evidence="2 3">
    <name type="scientific">Paramuricea clavata</name>
    <name type="common">Red gorgonian</name>
    <name type="synonym">Violescent sea-whip</name>
    <dbReference type="NCBI Taxonomy" id="317549"/>
    <lineage>
        <taxon>Eukaryota</taxon>
        <taxon>Metazoa</taxon>
        <taxon>Cnidaria</taxon>
        <taxon>Anthozoa</taxon>
        <taxon>Octocorallia</taxon>
        <taxon>Malacalcyonacea</taxon>
        <taxon>Plexauridae</taxon>
        <taxon>Paramuricea</taxon>
    </lineage>
</organism>
<protein>
    <recommendedName>
        <fullName evidence="1">DUF4371 domain-containing protein</fullName>
    </recommendedName>
</protein>
<proteinExistence type="predicted"/>
<keyword evidence="3" id="KW-1185">Reference proteome</keyword>
<dbReference type="PANTHER" id="PTHR46289">
    <property type="entry name" value="52 KDA REPRESSOR OF THE INHIBITOR OF THE PROTEIN KINASE-LIKE PROTEIN-RELATED"/>
    <property type="match status" value="1"/>
</dbReference>
<dbReference type="OrthoDB" id="5987527at2759"/>
<feature type="domain" description="DUF4371" evidence="1">
    <location>
        <begin position="53"/>
        <end position="130"/>
    </location>
</feature>
<evidence type="ECO:0000313" key="2">
    <source>
        <dbReference type="EMBL" id="CAB3979945.1"/>
    </source>
</evidence>
<dbReference type="InterPro" id="IPR025398">
    <property type="entry name" value="DUF4371"/>
</dbReference>
<reference evidence="2" key="1">
    <citation type="submission" date="2020-04" db="EMBL/GenBank/DDBJ databases">
        <authorList>
            <person name="Alioto T."/>
            <person name="Alioto T."/>
            <person name="Gomez Garrido J."/>
        </authorList>
    </citation>
    <scope>NUCLEOTIDE SEQUENCE</scope>
    <source>
        <strain evidence="2">A484AB</strain>
    </source>
</reference>
<accession>A0A6S7FJR1</accession>
<dbReference type="EMBL" id="CACRXK020000243">
    <property type="protein sequence ID" value="CAB3979945.1"/>
    <property type="molecule type" value="Genomic_DNA"/>
</dbReference>
<name>A0A6S7FJR1_PARCT</name>